<feature type="domain" description="HTH lacI-type" evidence="4">
    <location>
        <begin position="9"/>
        <end position="63"/>
    </location>
</feature>
<dbReference type="SMART" id="SM00354">
    <property type="entry name" value="HTH_LACI"/>
    <property type="match status" value="1"/>
</dbReference>
<accession>Z9JQA2</accession>
<dbReference type="InterPro" id="IPR028082">
    <property type="entry name" value="Peripla_BP_I"/>
</dbReference>
<dbReference type="EMBL" id="JDYK01000016">
    <property type="protein sequence ID" value="EWS80379.1"/>
    <property type="molecule type" value="Genomic_DNA"/>
</dbReference>
<dbReference type="eggNOG" id="COG1609">
    <property type="taxonomic scope" value="Bacteria"/>
</dbReference>
<dbReference type="Gene3D" id="3.40.50.2300">
    <property type="match status" value="2"/>
</dbReference>
<dbReference type="InterPro" id="IPR000843">
    <property type="entry name" value="HTH_LacI"/>
</dbReference>
<dbReference type="CDD" id="cd01392">
    <property type="entry name" value="HTH_LacI"/>
    <property type="match status" value="1"/>
</dbReference>
<dbReference type="PANTHER" id="PTHR30146">
    <property type="entry name" value="LACI-RELATED TRANSCRIPTIONAL REPRESSOR"/>
    <property type="match status" value="1"/>
</dbReference>
<dbReference type="HOGENOM" id="CLU_413839_0_0_11"/>
<dbReference type="InterPro" id="IPR046335">
    <property type="entry name" value="LacI/GalR-like_sensor"/>
</dbReference>
<feature type="domain" description="HTH cro/C1-type" evidence="5">
    <location>
        <begin position="10"/>
        <end position="38"/>
    </location>
</feature>
<reference evidence="6 7" key="1">
    <citation type="submission" date="2014-02" db="EMBL/GenBank/DDBJ databases">
        <title>Genome sequence of Brachybacterium phenoliresistens strain W13A50.</title>
        <authorList>
            <person name="Wang X."/>
        </authorList>
    </citation>
    <scope>NUCLEOTIDE SEQUENCE [LARGE SCALE GENOMIC DNA]</scope>
    <source>
        <strain evidence="6 7">W13A50</strain>
    </source>
</reference>
<dbReference type="PATRIC" id="fig|396014.3.peg.2864"/>
<dbReference type="InterPro" id="IPR029475">
    <property type="entry name" value="DUF6807"/>
</dbReference>
<dbReference type="GO" id="GO:0003700">
    <property type="term" value="F:DNA-binding transcription factor activity"/>
    <property type="evidence" value="ECO:0007669"/>
    <property type="project" value="TreeGrafter"/>
</dbReference>
<dbReference type="Pfam" id="PF00356">
    <property type="entry name" value="LacI"/>
    <property type="match status" value="1"/>
</dbReference>
<name>Z9JQA2_9MICO</name>
<dbReference type="InterPro" id="IPR001387">
    <property type="entry name" value="Cro/C1-type_HTH"/>
</dbReference>
<dbReference type="SUPFAM" id="SSF53822">
    <property type="entry name" value="Periplasmic binding protein-like I"/>
    <property type="match status" value="1"/>
</dbReference>
<evidence type="ECO:0000256" key="2">
    <source>
        <dbReference type="ARBA" id="ARBA00023125"/>
    </source>
</evidence>
<keyword evidence="1" id="KW-0805">Transcription regulation</keyword>
<keyword evidence="2" id="KW-0238">DNA-binding</keyword>
<dbReference type="PROSITE" id="PS50932">
    <property type="entry name" value="HTH_LACI_2"/>
    <property type="match status" value="1"/>
</dbReference>
<dbReference type="PROSITE" id="PS50943">
    <property type="entry name" value="HTH_CROC1"/>
    <property type="match status" value="1"/>
</dbReference>
<dbReference type="Pfam" id="PF14100">
    <property type="entry name" value="DUF6807"/>
    <property type="match status" value="1"/>
</dbReference>
<dbReference type="InterPro" id="IPR010982">
    <property type="entry name" value="Lambda_DNA-bd_dom_sf"/>
</dbReference>
<keyword evidence="7" id="KW-1185">Reference proteome</keyword>
<evidence type="ECO:0000313" key="7">
    <source>
        <dbReference type="Proteomes" id="UP000023067"/>
    </source>
</evidence>
<protein>
    <submittedName>
        <fullName evidence="6">LacI family transcriptional regulator</fullName>
    </submittedName>
</protein>
<dbReference type="Pfam" id="PF13377">
    <property type="entry name" value="Peripla_BP_3"/>
    <property type="match status" value="1"/>
</dbReference>
<dbReference type="PANTHER" id="PTHR30146:SF138">
    <property type="entry name" value="TRANSCRIPTIONAL REGULATORY PROTEIN"/>
    <property type="match status" value="1"/>
</dbReference>
<comment type="caution">
    <text evidence="6">The sequence shown here is derived from an EMBL/GenBank/DDBJ whole genome shotgun (WGS) entry which is preliminary data.</text>
</comment>
<dbReference type="Gene3D" id="1.10.260.40">
    <property type="entry name" value="lambda repressor-like DNA-binding domains"/>
    <property type="match status" value="1"/>
</dbReference>
<dbReference type="SUPFAM" id="SSF47413">
    <property type="entry name" value="lambda repressor-like DNA-binding domains"/>
    <property type="match status" value="1"/>
</dbReference>
<sequence>MMPRGGSGPTITQVAEEAGVSRATVSRVLNGRSTVAADIGERVRQAAERLQYRPNLTARNLSTGRTMTIALVVPDLGNPMFQTILRGLQQAAERDGYSVLVAEAGDVRREAEVVREARNRCDAVVVASPRTGDETLRELLAQVAPVVLINRRTTVPDVATIRVDYAQGMTLLIEHLEAYGHRDFLFLSGPEGSVANRIRRQALETASMSVPGARIRTLDCGSSMSAGYQAADGALASGATALLAFNDLVAFGVLARLNEIGVNVPGDVSVTGFDGIDLARFAVPSLTTVGQRQRDIGAEAWALLLRRITGGAEGGGTLPGMSEPDLVLPPQLVVGDSTGRVPPARVLGGDRAAPGAPAAADGALGQRLGWELDGEEWTLRLGDRLVAAQASGAGMTPVHSPRPHLHPVRTLAGIAMTGTNPTDHRHHYGVSMCSPDVNGTTYWGGRTYVEGRGSTLLANHGRQVLGAAEVEAGGRDLLQPVRWHGHDGRDLLLEQRRLCAFLLPEEEGWALRWRSRLRADAEPVTFASPANRGRVGAGYGGFFWRLPDADETRVLVEEGEGEAAANGSRGAYVIIQRRHGDAWTSLILVQDEQAQGRLDPWFVRATDYVGAGSALAWDHPYSLPLGGSVEFDIVAGVLDRAADAADVARLLAACPAPSEDPAAESAR</sequence>
<dbReference type="CDD" id="cd06267">
    <property type="entry name" value="PBP1_LacI_sugar_binding-like"/>
    <property type="match status" value="1"/>
</dbReference>
<evidence type="ECO:0000313" key="6">
    <source>
        <dbReference type="EMBL" id="EWS80379.1"/>
    </source>
</evidence>
<dbReference type="AlphaFoldDB" id="Z9JQA2"/>
<evidence type="ECO:0000256" key="1">
    <source>
        <dbReference type="ARBA" id="ARBA00023015"/>
    </source>
</evidence>
<dbReference type="RefSeq" id="WP_051486993.1">
    <property type="nucleotide sequence ID" value="NZ_BAAAOW010000006.1"/>
</dbReference>
<dbReference type="GO" id="GO:0000976">
    <property type="term" value="F:transcription cis-regulatory region binding"/>
    <property type="evidence" value="ECO:0007669"/>
    <property type="project" value="TreeGrafter"/>
</dbReference>
<keyword evidence="3" id="KW-0804">Transcription</keyword>
<evidence type="ECO:0000256" key="3">
    <source>
        <dbReference type="ARBA" id="ARBA00023163"/>
    </source>
</evidence>
<dbReference type="STRING" id="396014.BF93_04155"/>
<dbReference type="Proteomes" id="UP000023067">
    <property type="component" value="Unassembled WGS sequence"/>
</dbReference>
<evidence type="ECO:0000259" key="4">
    <source>
        <dbReference type="PROSITE" id="PS50932"/>
    </source>
</evidence>
<proteinExistence type="predicted"/>
<gene>
    <name evidence="6" type="ORF">BF93_04155</name>
</gene>
<evidence type="ECO:0000259" key="5">
    <source>
        <dbReference type="PROSITE" id="PS50943"/>
    </source>
</evidence>
<organism evidence="6 7">
    <name type="scientific">Brachybacterium phenoliresistens</name>
    <dbReference type="NCBI Taxonomy" id="396014"/>
    <lineage>
        <taxon>Bacteria</taxon>
        <taxon>Bacillati</taxon>
        <taxon>Actinomycetota</taxon>
        <taxon>Actinomycetes</taxon>
        <taxon>Micrococcales</taxon>
        <taxon>Dermabacteraceae</taxon>
        <taxon>Brachybacterium</taxon>
    </lineage>
</organism>